<evidence type="ECO:0000313" key="4">
    <source>
        <dbReference type="Proteomes" id="UP000298138"/>
    </source>
</evidence>
<dbReference type="FunCoup" id="A0A4S2N7E9">
    <property type="interactions" value="327"/>
</dbReference>
<dbReference type="GO" id="GO:0005737">
    <property type="term" value="C:cytoplasm"/>
    <property type="evidence" value="ECO:0007669"/>
    <property type="project" value="InterPro"/>
</dbReference>
<dbReference type="InParanoid" id="A0A4S2N7E9"/>
<protein>
    <recommendedName>
        <fullName evidence="2">Programmed cell death protein 2 C-terminal domain-containing protein</fullName>
    </recommendedName>
</protein>
<dbReference type="Pfam" id="PF04194">
    <property type="entry name" value="PDCD2_C"/>
    <property type="match status" value="1"/>
</dbReference>
<dbReference type="OrthoDB" id="443682at2759"/>
<feature type="compositionally biased region" description="Pro residues" evidence="1">
    <location>
        <begin position="123"/>
        <end position="136"/>
    </location>
</feature>
<dbReference type="Proteomes" id="UP000298138">
    <property type="component" value="Unassembled WGS sequence"/>
</dbReference>
<evidence type="ECO:0000256" key="1">
    <source>
        <dbReference type="SAM" id="MobiDB-lite"/>
    </source>
</evidence>
<dbReference type="PANTHER" id="PTHR47524:SF1">
    <property type="entry name" value="20S RRNA ACCUMULATION PROTEIN 4"/>
    <property type="match status" value="1"/>
</dbReference>
<gene>
    <name evidence="3" type="ORF">EX30DRAFT_337481</name>
</gene>
<feature type="compositionally biased region" description="Pro residues" evidence="1">
    <location>
        <begin position="217"/>
        <end position="234"/>
    </location>
</feature>
<proteinExistence type="predicted"/>
<dbReference type="STRING" id="341454.A0A4S2N7E9"/>
<evidence type="ECO:0000313" key="3">
    <source>
        <dbReference type="EMBL" id="TGZ85064.1"/>
    </source>
</evidence>
<feature type="compositionally biased region" description="Polar residues" evidence="1">
    <location>
        <begin position="199"/>
        <end position="214"/>
    </location>
</feature>
<feature type="region of interest" description="Disordered" evidence="1">
    <location>
        <begin position="104"/>
        <end position="141"/>
    </location>
</feature>
<dbReference type="AlphaFoldDB" id="A0A4S2N7E9"/>
<feature type="compositionally biased region" description="Polar residues" evidence="1">
    <location>
        <begin position="174"/>
        <end position="191"/>
    </location>
</feature>
<sequence>MAFDDSDSEIDDFTETSVLLGFPETESKGDDVSHLGGVPTWLHESSPADARLAKCASCNKLMSLLLQLNGAVPESPHDRMFYVWGCRSKTCRRKPGSVRAIRCVRVTESSKQQQKEKENSPVTPAPAPAPPPPTPATPLAGNMLFGNGPGLGDAGAGKPINPFSTGGASAGVNPFSSTPAGGPNNPLSAPTQKPAFPKSPTTETITKSFSSALQLNAPPPPVQEPEPILYGPPEPWPTELQHKFPHFFLDAELETLEPEKPLPEQRIEIDESGDGATSGGAEVADSKLDKVFQRFADRVAQNPEQVLRYERASLPLLYSDDDEAGKLLKDVKDGSMVGKRLPKCTNCGKKERAFEFQLMPHAITVLEGDEMSFDGMEWGTIIVATCLCEPRVKDANGVGWVEEWVGVQWEAQR</sequence>
<feature type="region of interest" description="Disordered" evidence="1">
    <location>
        <begin position="165"/>
        <end position="234"/>
    </location>
</feature>
<dbReference type="EMBL" id="ML220112">
    <property type="protein sequence ID" value="TGZ85064.1"/>
    <property type="molecule type" value="Genomic_DNA"/>
</dbReference>
<name>A0A4S2N7E9_9PEZI</name>
<accession>A0A4S2N7E9</accession>
<dbReference type="PANTHER" id="PTHR47524">
    <property type="entry name" value="20S RRNA ACCUMULATION PROTEIN 4"/>
    <property type="match status" value="1"/>
</dbReference>
<organism evidence="3 4">
    <name type="scientific">Ascodesmis nigricans</name>
    <dbReference type="NCBI Taxonomy" id="341454"/>
    <lineage>
        <taxon>Eukaryota</taxon>
        <taxon>Fungi</taxon>
        <taxon>Dikarya</taxon>
        <taxon>Ascomycota</taxon>
        <taxon>Pezizomycotina</taxon>
        <taxon>Pezizomycetes</taxon>
        <taxon>Pezizales</taxon>
        <taxon>Ascodesmidaceae</taxon>
        <taxon>Ascodesmis</taxon>
    </lineage>
</organism>
<dbReference type="InterPro" id="IPR007320">
    <property type="entry name" value="PDCD2_C"/>
</dbReference>
<evidence type="ECO:0000259" key="2">
    <source>
        <dbReference type="Pfam" id="PF04194"/>
    </source>
</evidence>
<keyword evidence="4" id="KW-1185">Reference proteome</keyword>
<dbReference type="GO" id="GO:0030490">
    <property type="term" value="P:maturation of SSU-rRNA"/>
    <property type="evidence" value="ECO:0007669"/>
    <property type="project" value="TreeGrafter"/>
</dbReference>
<feature type="domain" description="Programmed cell death protein 2 C-terminal" evidence="2">
    <location>
        <begin position="289"/>
        <end position="409"/>
    </location>
</feature>
<reference evidence="3 4" key="1">
    <citation type="submission" date="2019-04" db="EMBL/GenBank/DDBJ databases">
        <title>Comparative genomics and transcriptomics to analyze fruiting body development in filamentous ascomycetes.</title>
        <authorList>
            <consortium name="DOE Joint Genome Institute"/>
            <person name="Lutkenhaus R."/>
            <person name="Traeger S."/>
            <person name="Breuer J."/>
            <person name="Kuo A."/>
            <person name="Lipzen A."/>
            <person name="Pangilinan J."/>
            <person name="Dilworth D."/>
            <person name="Sandor L."/>
            <person name="Poggeler S."/>
            <person name="Barry K."/>
            <person name="Grigoriev I.V."/>
            <person name="Nowrousian M."/>
        </authorList>
    </citation>
    <scope>NUCLEOTIDE SEQUENCE [LARGE SCALE GENOMIC DNA]</scope>
    <source>
        <strain evidence="3 4">CBS 389.68</strain>
    </source>
</reference>